<dbReference type="Proteomes" id="UP000028705">
    <property type="component" value="Unassembled WGS sequence"/>
</dbReference>
<organism evidence="1 2">
    <name type="scientific">Chryseobacterium soli</name>
    <dbReference type="NCBI Taxonomy" id="445961"/>
    <lineage>
        <taxon>Bacteria</taxon>
        <taxon>Pseudomonadati</taxon>
        <taxon>Bacteroidota</taxon>
        <taxon>Flavobacteriia</taxon>
        <taxon>Flavobacteriales</taxon>
        <taxon>Weeksellaceae</taxon>
        <taxon>Chryseobacterium group</taxon>
        <taxon>Chryseobacterium</taxon>
    </lineage>
</organism>
<dbReference type="eggNOG" id="COG0438">
    <property type="taxonomic scope" value="Bacteria"/>
</dbReference>
<accession>A0A086ABA0</accession>
<evidence type="ECO:0000313" key="2">
    <source>
        <dbReference type="Proteomes" id="UP000028705"/>
    </source>
</evidence>
<sequence length="503" mass="59622">MISNKKLIQVDKILKKNLKQSLSQKNFDLALRLVELSSNLQYNYCFHDTLYDKELEDSLKEIADSIFKTEIIQPKQDVVLFYDYFGFDNRGLTQQYLRALQRLNKRIVLVFENKNRHYKNEAILAEIENYDNKAVYYLEGNNRIELCESLFSILLTEKPEHILMHLIPWDTIAYMVFYKIKGVKRYQINLTDHTFWLGVDITDVNIEFRSYGLNLSEQLRNIPSSKNKILPYYPILSKSEFQGFNFEKEGKKIIFSGSTYYKVLGNRLEFFETIHKLLQLDENLIFVLAGSGNGAAITKFINDNKLNDRIFLIGDRYDLYEIMQRVDYYISTFPFTGALMTQTAVAANIPVFAYVSPESLFNDLKDLLYKSDTFKNINNLNTLVDEFSREHKKGDREVSYTDLMISEEEFATGLEKIFMDENPMQFLEKREEVYDSYKTFNDLMLESENFYNPLFDNTLNKFLSSSEKFKIFPDYRLRYYKKTFKESKIQFIKLLYYHITNKL</sequence>
<dbReference type="RefSeq" id="WP_034708384.1">
    <property type="nucleotide sequence ID" value="NZ_JPRH01000001.1"/>
</dbReference>
<name>A0A086ABA0_9FLAO</name>
<gene>
    <name evidence="1" type="ORF">IW15_00485</name>
</gene>
<dbReference type="AlphaFoldDB" id="A0A086ABA0"/>
<evidence type="ECO:0000313" key="1">
    <source>
        <dbReference type="EMBL" id="KFF13964.1"/>
    </source>
</evidence>
<protein>
    <recommendedName>
        <fullName evidence="3">Glycosyl transferase family 1 domain-containing protein</fullName>
    </recommendedName>
</protein>
<evidence type="ECO:0008006" key="3">
    <source>
        <dbReference type="Google" id="ProtNLM"/>
    </source>
</evidence>
<proteinExistence type="predicted"/>
<reference evidence="1 2" key="1">
    <citation type="submission" date="2014-07" db="EMBL/GenBank/DDBJ databases">
        <title>Genome of Chryseobacterium soli DSM 19298.</title>
        <authorList>
            <person name="Stropko S.J."/>
            <person name="Pipes S.E."/>
            <person name="Newman J."/>
        </authorList>
    </citation>
    <scope>NUCLEOTIDE SEQUENCE [LARGE SCALE GENOMIC DNA]</scope>
    <source>
        <strain evidence="1 2">DSM 19298</strain>
    </source>
</reference>
<dbReference type="Gene3D" id="3.40.50.2000">
    <property type="entry name" value="Glycogen Phosphorylase B"/>
    <property type="match status" value="1"/>
</dbReference>
<dbReference type="STRING" id="445961.IW15_00485"/>
<comment type="caution">
    <text evidence="1">The sequence shown here is derived from an EMBL/GenBank/DDBJ whole genome shotgun (WGS) entry which is preliminary data.</text>
</comment>
<dbReference type="OrthoDB" id="973857at2"/>
<dbReference type="EMBL" id="JPRH01000001">
    <property type="protein sequence ID" value="KFF13964.1"/>
    <property type="molecule type" value="Genomic_DNA"/>
</dbReference>
<dbReference type="SUPFAM" id="SSF53756">
    <property type="entry name" value="UDP-Glycosyltransferase/glycogen phosphorylase"/>
    <property type="match status" value="1"/>
</dbReference>
<keyword evidence="2" id="KW-1185">Reference proteome</keyword>